<dbReference type="EMBL" id="CAJJDN010000075">
    <property type="protein sequence ID" value="CAD8101035.1"/>
    <property type="molecule type" value="Genomic_DNA"/>
</dbReference>
<reference evidence="2" key="1">
    <citation type="submission" date="2021-01" db="EMBL/GenBank/DDBJ databases">
        <authorList>
            <consortium name="Genoscope - CEA"/>
            <person name="William W."/>
        </authorList>
    </citation>
    <scope>NUCLEOTIDE SEQUENCE</scope>
</reference>
<feature type="transmembrane region" description="Helical" evidence="1">
    <location>
        <begin position="94"/>
        <end position="113"/>
    </location>
</feature>
<gene>
    <name evidence="2" type="ORF">PSON_ATCC_30995.1.T0750063</name>
</gene>
<protein>
    <submittedName>
        <fullName evidence="2">Uncharacterized protein</fullName>
    </submittedName>
</protein>
<organism evidence="2 3">
    <name type="scientific">Paramecium sonneborni</name>
    <dbReference type="NCBI Taxonomy" id="65129"/>
    <lineage>
        <taxon>Eukaryota</taxon>
        <taxon>Sar</taxon>
        <taxon>Alveolata</taxon>
        <taxon>Ciliophora</taxon>
        <taxon>Intramacronucleata</taxon>
        <taxon>Oligohymenophorea</taxon>
        <taxon>Peniculida</taxon>
        <taxon>Parameciidae</taxon>
        <taxon>Paramecium</taxon>
    </lineage>
</organism>
<dbReference type="AlphaFoldDB" id="A0A8S1PD89"/>
<dbReference type="Proteomes" id="UP000692954">
    <property type="component" value="Unassembled WGS sequence"/>
</dbReference>
<keyword evidence="1" id="KW-0472">Membrane</keyword>
<accession>A0A8S1PD89</accession>
<evidence type="ECO:0000256" key="1">
    <source>
        <dbReference type="SAM" id="Phobius"/>
    </source>
</evidence>
<evidence type="ECO:0000313" key="3">
    <source>
        <dbReference type="Proteomes" id="UP000692954"/>
    </source>
</evidence>
<name>A0A8S1PD89_9CILI</name>
<keyword evidence="1" id="KW-0812">Transmembrane</keyword>
<keyword evidence="1" id="KW-1133">Transmembrane helix</keyword>
<comment type="caution">
    <text evidence="2">The sequence shown here is derived from an EMBL/GenBank/DDBJ whole genome shotgun (WGS) entry which is preliminary data.</text>
</comment>
<proteinExistence type="predicted"/>
<keyword evidence="3" id="KW-1185">Reference proteome</keyword>
<evidence type="ECO:0000313" key="2">
    <source>
        <dbReference type="EMBL" id="CAD8101035.1"/>
    </source>
</evidence>
<sequence>MNYTFLGYSSILSVQYLLEQKFNSFSINDRDGITSSAEYENYLNKVKQFTNLCKVNQIYYFIQIKPKLKNQFDKFRRDKVQWFLNHFMNDKIQFIYIIILKMGLIQNFICYCFQKIKSRSGIEIQSRLNFLEEKIKKNIIVYPKNQKKNFLSFKDKKGQLNQIQKGQIQKLRFKLL</sequence>